<dbReference type="GO" id="GO:0007165">
    <property type="term" value="P:signal transduction"/>
    <property type="evidence" value="ECO:0007669"/>
    <property type="project" value="UniProtKB-KW"/>
</dbReference>
<evidence type="ECO:0000256" key="9">
    <source>
        <dbReference type="ARBA" id="ARBA00023224"/>
    </source>
</evidence>
<feature type="transmembrane region" description="Helical" evidence="10">
    <location>
        <begin position="20"/>
        <end position="39"/>
    </location>
</feature>
<dbReference type="AlphaFoldDB" id="A0A7G8Z9E5"/>
<keyword evidence="2" id="KW-1003">Cell membrane</keyword>
<evidence type="ECO:0000256" key="6">
    <source>
        <dbReference type="ARBA" id="ARBA00022989"/>
    </source>
</evidence>
<dbReference type="PANTHER" id="PTHR21137:SF35">
    <property type="entry name" value="ODORANT RECEPTOR 19A-RELATED"/>
    <property type="match status" value="1"/>
</dbReference>
<evidence type="ECO:0000256" key="4">
    <source>
        <dbReference type="ARBA" id="ARBA00022692"/>
    </source>
</evidence>
<keyword evidence="6 10" id="KW-1133">Transmembrane helix</keyword>
<reference evidence="11" key="1">
    <citation type="submission" date="2020-06" db="EMBL/GenBank/DDBJ databases">
        <authorList>
            <person name="Sheng S."/>
        </authorList>
    </citation>
    <scope>NUCLEOTIDE SEQUENCE</scope>
    <source>
        <tissue evidence="11">Antenna</tissue>
    </source>
</reference>
<keyword evidence="9" id="KW-0807">Transducer</keyword>
<dbReference type="EMBL" id="MT671066">
    <property type="protein sequence ID" value="QNL15070.1"/>
    <property type="molecule type" value="mRNA"/>
</dbReference>
<keyword evidence="4 10" id="KW-0812">Transmembrane</keyword>
<proteinExistence type="evidence at transcript level"/>
<sequence length="141" mass="16194">MHTDILKFIQLIDTNFSMSFLAILGVNLIGMSTTGFQVLSEMNKTNEKFCNMLNSFTLILHLYFLCWYSQRLIDSSEQIRGSVEMWYDIPPRSQRLVMLVMMRSHEPCVITAGDVVVMSIETFSSGMKTALSYLTLLRSMQ</sequence>
<accession>A0A7G8Z9E5</accession>
<evidence type="ECO:0000256" key="2">
    <source>
        <dbReference type="ARBA" id="ARBA00022475"/>
    </source>
</evidence>
<dbReference type="Pfam" id="PF02949">
    <property type="entry name" value="7tm_6"/>
    <property type="match status" value="1"/>
</dbReference>
<dbReference type="GO" id="GO:0005886">
    <property type="term" value="C:plasma membrane"/>
    <property type="evidence" value="ECO:0007669"/>
    <property type="project" value="UniProtKB-SubCell"/>
</dbReference>
<name>A0A7G8Z9E5_9HYME</name>
<evidence type="ECO:0000256" key="1">
    <source>
        <dbReference type="ARBA" id="ARBA00004651"/>
    </source>
</evidence>
<comment type="subcellular location">
    <subcellularLocation>
        <location evidence="1">Cell membrane</location>
        <topology evidence="1">Multi-pass membrane protein</topology>
    </subcellularLocation>
</comment>
<dbReference type="GO" id="GO:0005549">
    <property type="term" value="F:odorant binding"/>
    <property type="evidence" value="ECO:0007669"/>
    <property type="project" value="InterPro"/>
</dbReference>
<evidence type="ECO:0000256" key="10">
    <source>
        <dbReference type="SAM" id="Phobius"/>
    </source>
</evidence>
<dbReference type="InterPro" id="IPR004117">
    <property type="entry name" value="7tm6_olfct_rcpt"/>
</dbReference>
<keyword evidence="7 10" id="KW-0472">Membrane</keyword>
<keyword evidence="5" id="KW-0552">Olfaction</keyword>
<feature type="transmembrane region" description="Helical" evidence="10">
    <location>
        <begin position="51"/>
        <end position="70"/>
    </location>
</feature>
<keyword evidence="3" id="KW-0716">Sensory transduction</keyword>
<dbReference type="GO" id="GO:0004984">
    <property type="term" value="F:olfactory receptor activity"/>
    <property type="evidence" value="ECO:0007669"/>
    <property type="project" value="InterPro"/>
</dbReference>
<evidence type="ECO:0000313" key="11">
    <source>
        <dbReference type="EMBL" id="QNL15070.1"/>
    </source>
</evidence>
<evidence type="ECO:0000256" key="7">
    <source>
        <dbReference type="ARBA" id="ARBA00023136"/>
    </source>
</evidence>
<protein>
    <submittedName>
        <fullName evidence="11">Olfactory receptor 126</fullName>
    </submittedName>
</protein>
<evidence type="ECO:0000256" key="3">
    <source>
        <dbReference type="ARBA" id="ARBA00022606"/>
    </source>
</evidence>
<evidence type="ECO:0000256" key="5">
    <source>
        <dbReference type="ARBA" id="ARBA00022725"/>
    </source>
</evidence>
<keyword evidence="8 11" id="KW-0675">Receptor</keyword>
<evidence type="ECO:0000256" key="8">
    <source>
        <dbReference type="ARBA" id="ARBA00023170"/>
    </source>
</evidence>
<dbReference type="PANTHER" id="PTHR21137">
    <property type="entry name" value="ODORANT RECEPTOR"/>
    <property type="match status" value="1"/>
</dbReference>
<gene>
    <name evidence="11" type="primary">OR126</name>
</gene>
<organism evidence="11">
    <name type="scientific">Aulacocentrum confusum</name>
    <dbReference type="NCBI Taxonomy" id="2767324"/>
    <lineage>
        <taxon>Eukaryota</taxon>
        <taxon>Metazoa</taxon>
        <taxon>Ecdysozoa</taxon>
        <taxon>Arthropoda</taxon>
        <taxon>Hexapoda</taxon>
        <taxon>Insecta</taxon>
        <taxon>Pterygota</taxon>
        <taxon>Neoptera</taxon>
        <taxon>Endopterygota</taxon>
        <taxon>Hymenoptera</taxon>
        <taxon>Apocrita</taxon>
        <taxon>Ichneumonoidea</taxon>
        <taxon>Braconidae</taxon>
        <taxon>Macrocentrinae</taxon>
        <taxon>Aulacocentrum</taxon>
    </lineage>
</organism>